<dbReference type="OrthoDB" id="6402862at2"/>
<dbReference type="Pfam" id="PF01957">
    <property type="entry name" value="NfeD"/>
    <property type="match status" value="1"/>
</dbReference>
<reference evidence="8" key="1">
    <citation type="submission" date="2015-08" db="EMBL/GenBank/DDBJ databases">
        <title>Vibrio galatheae sp. nov., a novel member of the Vibrionaceae family isolated from the Solomon Islands.</title>
        <authorList>
            <person name="Giubergia S."/>
            <person name="Machado H."/>
            <person name="Mateiu R.V."/>
            <person name="Gram L."/>
        </authorList>
    </citation>
    <scope>NUCLEOTIDE SEQUENCE [LARGE SCALE GENOMIC DNA]</scope>
    <source>
        <strain evidence="8">DSM 19134</strain>
    </source>
</reference>
<dbReference type="EMBL" id="LHPI01000011">
    <property type="protein sequence ID" value="KOO07309.1"/>
    <property type="molecule type" value="Genomic_DNA"/>
</dbReference>
<keyword evidence="4 5" id="KW-0472">Membrane</keyword>
<dbReference type="STRING" id="171383.AKJ31_12400"/>
<name>A0A0M0HZ04_9VIBR</name>
<dbReference type="AlphaFoldDB" id="A0A0M0HZ04"/>
<dbReference type="PANTHER" id="PTHR33507:SF3">
    <property type="entry name" value="INNER MEMBRANE PROTEIN YBBJ"/>
    <property type="match status" value="1"/>
</dbReference>
<dbReference type="SUPFAM" id="SSF141322">
    <property type="entry name" value="NfeD domain-like"/>
    <property type="match status" value="1"/>
</dbReference>
<organism evidence="7 8">
    <name type="scientific">Vibrio hepatarius</name>
    <dbReference type="NCBI Taxonomy" id="171383"/>
    <lineage>
        <taxon>Bacteria</taxon>
        <taxon>Pseudomonadati</taxon>
        <taxon>Pseudomonadota</taxon>
        <taxon>Gammaproteobacteria</taxon>
        <taxon>Vibrionales</taxon>
        <taxon>Vibrionaceae</taxon>
        <taxon>Vibrio</taxon>
        <taxon>Vibrio oreintalis group</taxon>
    </lineage>
</organism>
<protein>
    <recommendedName>
        <fullName evidence="6">NfeD-like C-terminal domain-containing protein</fullName>
    </recommendedName>
</protein>
<dbReference type="PATRIC" id="fig|171383.3.peg.2536"/>
<evidence type="ECO:0000256" key="2">
    <source>
        <dbReference type="ARBA" id="ARBA00022692"/>
    </source>
</evidence>
<evidence type="ECO:0000256" key="4">
    <source>
        <dbReference type="ARBA" id="ARBA00023136"/>
    </source>
</evidence>
<evidence type="ECO:0000313" key="8">
    <source>
        <dbReference type="Proteomes" id="UP000037530"/>
    </source>
</evidence>
<evidence type="ECO:0000256" key="3">
    <source>
        <dbReference type="ARBA" id="ARBA00022989"/>
    </source>
</evidence>
<dbReference type="InterPro" id="IPR012340">
    <property type="entry name" value="NA-bd_OB-fold"/>
</dbReference>
<dbReference type="Gene3D" id="2.40.50.140">
    <property type="entry name" value="Nucleic acid-binding proteins"/>
    <property type="match status" value="1"/>
</dbReference>
<feature type="transmembrane region" description="Helical" evidence="5">
    <location>
        <begin position="12"/>
        <end position="34"/>
    </location>
</feature>
<keyword evidence="2 5" id="KW-0812">Transmembrane</keyword>
<dbReference type="Proteomes" id="UP000037530">
    <property type="component" value="Unassembled WGS sequence"/>
</dbReference>
<dbReference type="GO" id="GO:0005886">
    <property type="term" value="C:plasma membrane"/>
    <property type="evidence" value="ECO:0007669"/>
    <property type="project" value="TreeGrafter"/>
</dbReference>
<evidence type="ECO:0000256" key="5">
    <source>
        <dbReference type="SAM" id="Phobius"/>
    </source>
</evidence>
<dbReference type="InterPro" id="IPR052165">
    <property type="entry name" value="Membrane_assoc_protease"/>
</dbReference>
<evidence type="ECO:0000259" key="6">
    <source>
        <dbReference type="Pfam" id="PF01957"/>
    </source>
</evidence>
<evidence type="ECO:0000313" key="7">
    <source>
        <dbReference type="EMBL" id="KOO07309.1"/>
    </source>
</evidence>
<keyword evidence="8" id="KW-1185">Reference proteome</keyword>
<proteinExistence type="predicted"/>
<comment type="subcellular location">
    <subcellularLocation>
        <location evidence="1">Membrane</location>
        <topology evidence="1">Multi-pass membrane protein</topology>
    </subcellularLocation>
</comment>
<sequence length="150" mass="16886">MIEFLESINHWHWLAFGLALLACELLGAAGYLLWLGISALLVALVLALVPMSWQLQWASFGVFCLVTTWLWWRRQFSNDQQSDASRTLNQKEKQLIGETLLLDEDFPAGKGRLKVGDTTWTARSDTPIAKGTLVEITQVNGIILTIQEKN</sequence>
<feature type="transmembrane region" description="Helical" evidence="5">
    <location>
        <begin position="54"/>
        <end position="72"/>
    </location>
</feature>
<accession>A0A0M0HZ04</accession>
<comment type="caution">
    <text evidence="7">The sequence shown here is derived from an EMBL/GenBank/DDBJ whole genome shotgun (WGS) entry which is preliminary data.</text>
</comment>
<dbReference type="InterPro" id="IPR002810">
    <property type="entry name" value="NfeD-like_C"/>
</dbReference>
<evidence type="ECO:0000256" key="1">
    <source>
        <dbReference type="ARBA" id="ARBA00004141"/>
    </source>
</evidence>
<keyword evidence="3 5" id="KW-1133">Transmembrane helix</keyword>
<feature type="domain" description="NfeD-like C-terminal" evidence="6">
    <location>
        <begin position="93"/>
        <end position="146"/>
    </location>
</feature>
<dbReference type="RefSeq" id="WP_053409421.1">
    <property type="nucleotide sequence ID" value="NZ_DAIPHI010000016.1"/>
</dbReference>
<dbReference type="PANTHER" id="PTHR33507">
    <property type="entry name" value="INNER MEMBRANE PROTEIN YBBJ"/>
    <property type="match status" value="1"/>
</dbReference>
<gene>
    <name evidence="7" type="ORF">AKJ31_12400</name>
</gene>